<evidence type="ECO:0000256" key="9">
    <source>
        <dbReference type="SAM" id="SignalP"/>
    </source>
</evidence>
<dbReference type="AlphaFoldDB" id="A0A0U3IF75"/>
<evidence type="ECO:0000256" key="6">
    <source>
        <dbReference type="ARBA" id="ARBA00023012"/>
    </source>
</evidence>
<keyword evidence="3" id="KW-0597">Phosphoprotein</keyword>
<dbReference type="InterPro" id="IPR003661">
    <property type="entry name" value="HisK_dim/P_dom"/>
</dbReference>
<dbReference type="InterPro" id="IPR036890">
    <property type="entry name" value="HATPase_C_sf"/>
</dbReference>
<evidence type="ECO:0000259" key="10">
    <source>
        <dbReference type="PROSITE" id="PS50109"/>
    </source>
</evidence>
<dbReference type="SUPFAM" id="SSF47384">
    <property type="entry name" value="Homodimeric domain of signal transducing histidine kinase"/>
    <property type="match status" value="1"/>
</dbReference>
<feature type="signal peptide" evidence="9">
    <location>
        <begin position="1"/>
        <end position="31"/>
    </location>
</feature>
<dbReference type="InterPro" id="IPR050351">
    <property type="entry name" value="BphY/WalK/GraS-like"/>
</dbReference>
<comment type="catalytic activity">
    <reaction evidence="1">
        <text>ATP + protein L-histidine = ADP + protein N-phospho-L-histidine.</text>
        <dbReference type="EC" id="2.7.13.3"/>
    </reaction>
</comment>
<feature type="transmembrane region" description="Helical" evidence="8">
    <location>
        <begin position="465"/>
        <end position="484"/>
    </location>
</feature>
<keyword evidence="8" id="KW-0472">Membrane</keyword>
<dbReference type="CDD" id="cd00082">
    <property type="entry name" value="HisKA"/>
    <property type="match status" value="1"/>
</dbReference>
<protein>
    <recommendedName>
        <fullName evidence="2">histidine kinase</fullName>
        <ecNumber evidence="2">2.7.13.3</ecNumber>
    </recommendedName>
</protein>
<dbReference type="KEGG" id="prr:AT705_22735"/>
<dbReference type="Pfam" id="PF02518">
    <property type="entry name" value="HATPase_c"/>
    <property type="match status" value="1"/>
</dbReference>
<dbReference type="PANTHER" id="PTHR45453:SF1">
    <property type="entry name" value="PHOSPHATE REGULON SENSOR PROTEIN PHOR"/>
    <property type="match status" value="1"/>
</dbReference>
<keyword evidence="9" id="KW-0732">Signal</keyword>
<evidence type="ECO:0000256" key="7">
    <source>
        <dbReference type="PROSITE-ProRule" id="PRU00339"/>
    </source>
</evidence>
<keyword evidence="4" id="KW-0808">Transferase</keyword>
<keyword evidence="8" id="KW-0812">Transmembrane</keyword>
<sequence length="734" mass="82959">MSYFWTLTLKNILALTFATQLCVLWPSVSHSADFATYEQQFPLKGKKTFRAALEEGEALLTRSTLTAQQRTFVLHRTALHLVRLGEYDRAQHRLDALATHLSAHPDDSMQGKYHWVNGDLAFRLGHNQSAQNHFLKASEFFSRTQDWRMLSHAYRMAANAVAKGSPDLNAIEHIALAKHYAELDNNIPLHNAAFDTEARIYKLFGQLDRALESRQAQLNWLQQQNVPDEAMLSATYYGLADIFVDFGDHQAALDAFMQSYRYDEQVNDRLYMAQNQIRIAEQHLQLGDLTAADKAYGQAKTFSESIDHKRNLGWAIAGLGRVELSKGNYSQAANLIGQGLTLINPVHNQLLHSQHLVWYARALSHMNPEQAIEQLMPFFKAEPTDTMVEAAKVLAFAYQQQRDFASALRYQAQATELLEQQTEQSRLTRLEAKKRDAELHLETLKVNQLQSGLDEQKRQNKLQSVILAAAIIVLLNFFLMFYLYHLKKRKVMEKEAAVLNQALTLKQQLLADVSHELRTPLTVLKLNIEALQHNLITDPDATYTLMQSRLSMLNTLIADIYELAQADTHSLQLDLHTRPAKALFDELLSAIQPLVAQNDLTLSTQNTLSDTLEITCDINRMHQIFNNLARNSCHYSNKPGQVSVTIAQQDEQLVCHFEDSSPGVSDEDLPRLTERLYRCDKSRSRDLGGSGLGLSICQKLTELHQGQLSLSHSQLGGLRVTLTLPLAARTPSAD</sequence>
<dbReference type="SMART" id="SM00388">
    <property type="entry name" value="HisKA"/>
    <property type="match status" value="1"/>
</dbReference>
<dbReference type="Gene3D" id="1.25.40.10">
    <property type="entry name" value="Tetratricopeptide repeat domain"/>
    <property type="match status" value="2"/>
</dbReference>
<accession>A0A0U3IF75</accession>
<evidence type="ECO:0000256" key="3">
    <source>
        <dbReference type="ARBA" id="ARBA00022553"/>
    </source>
</evidence>
<evidence type="ECO:0000256" key="8">
    <source>
        <dbReference type="SAM" id="Phobius"/>
    </source>
</evidence>
<proteinExistence type="predicted"/>
<dbReference type="Gene3D" id="1.10.287.130">
    <property type="match status" value="1"/>
</dbReference>
<dbReference type="Pfam" id="PF00512">
    <property type="entry name" value="HisKA"/>
    <property type="match status" value="1"/>
</dbReference>
<keyword evidence="5" id="KW-0418">Kinase</keyword>
<dbReference type="EC" id="2.7.13.3" evidence="2"/>
<dbReference type="InterPro" id="IPR011990">
    <property type="entry name" value="TPR-like_helical_dom_sf"/>
</dbReference>
<evidence type="ECO:0000256" key="1">
    <source>
        <dbReference type="ARBA" id="ARBA00000085"/>
    </source>
</evidence>
<dbReference type="SUPFAM" id="SSF48452">
    <property type="entry name" value="TPR-like"/>
    <property type="match status" value="2"/>
</dbReference>
<dbReference type="SMART" id="SM00028">
    <property type="entry name" value="TPR"/>
    <property type="match status" value="4"/>
</dbReference>
<feature type="chain" id="PRO_5006839879" description="histidine kinase" evidence="9">
    <location>
        <begin position="32"/>
        <end position="734"/>
    </location>
</feature>
<dbReference type="InterPro" id="IPR036097">
    <property type="entry name" value="HisK_dim/P_sf"/>
</dbReference>
<dbReference type="InterPro" id="IPR005467">
    <property type="entry name" value="His_kinase_dom"/>
</dbReference>
<gene>
    <name evidence="11" type="ORF">AT705_22735</name>
</gene>
<name>A0A0U3IF75_9GAMM</name>
<dbReference type="Proteomes" id="UP000069015">
    <property type="component" value="Chromosome 2"/>
</dbReference>
<dbReference type="SMART" id="SM00387">
    <property type="entry name" value="HATPase_c"/>
    <property type="match status" value="1"/>
</dbReference>
<dbReference type="InterPro" id="IPR003594">
    <property type="entry name" value="HATPase_dom"/>
</dbReference>
<dbReference type="EMBL" id="CP013612">
    <property type="protein sequence ID" value="ALU45751.1"/>
    <property type="molecule type" value="Genomic_DNA"/>
</dbReference>
<evidence type="ECO:0000313" key="11">
    <source>
        <dbReference type="EMBL" id="ALU45751.1"/>
    </source>
</evidence>
<dbReference type="PRINTS" id="PR00344">
    <property type="entry name" value="BCTRLSENSOR"/>
</dbReference>
<evidence type="ECO:0000256" key="2">
    <source>
        <dbReference type="ARBA" id="ARBA00012438"/>
    </source>
</evidence>
<evidence type="ECO:0000313" key="12">
    <source>
        <dbReference type="Proteomes" id="UP000069015"/>
    </source>
</evidence>
<keyword evidence="7" id="KW-0802">TPR repeat</keyword>
<reference evidence="11 12" key="1">
    <citation type="submission" date="2015-12" db="EMBL/GenBank/DDBJ databases">
        <title>Complete genome sequence of Pseudoalteromonas rubra SCSIO 6842, harboring a conjugative plasmid.</title>
        <authorList>
            <person name="Li B."/>
            <person name="Wang X."/>
        </authorList>
    </citation>
    <scope>NUCLEOTIDE SEQUENCE [LARGE SCALE GENOMIC DNA]</scope>
    <source>
        <strain evidence="11 12">SCSIO 6842</strain>
    </source>
</reference>
<evidence type="ECO:0000256" key="5">
    <source>
        <dbReference type="ARBA" id="ARBA00022777"/>
    </source>
</evidence>
<dbReference type="PANTHER" id="PTHR45453">
    <property type="entry name" value="PHOSPHATE REGULON SENSOR PROTEIN PHOR"/>
    <property type="match status" value="1"/>
</dbReference>
<organism evidence="11 12">
    <name type="scientific">Pseudoalteromonas rubra</name>
    <dbReference type="NCBI Taxonomy" id="43658"/>
    <lineage>
        <taxon>Bacteria</taxon>
        <taxon>Pseudomonadati</taxon>
        <taxon>Pseudomonadota</taxon>
        <taxon>Gammaproteobacteria</taxon>
        <taxon>Alteromonadales</taxon>
        <taxon>Pseudoalteromonadaceae</taxon>
        <taxon>Pseudoalteromonas</taxon>
    </lineage>
</organism>
<evidence type="ECO:0000256" key="4">
    <source>
        <dbReference type="ARBA" id="ARBA00022679"/>
    </source>
</evidence>
<dbReference type="GO" id="GO:0000155">
    <property type="term" value="F:phosphorelay sensor kinase activity"/>
    <property type="evidence" value="ECO:0007669"/>
    <property type="project" value="InterPro"/>
</dbReference>
<dbReference type="InterPro" id="IPR019734">
    <property type="entry name" value="TPR_rpt"/>
</dbReference>
<dbReference type="Gene3D" id="3.30.565.10">
    <property type="entry name" value="Histidine kinase-like ATPase, C-terminal domain"/>
    <property type="match status" value="1"/>
</dbReference>
<dbReference type="PROSITE" id="PS50109">
    <property type="entry name" value="HIS_KIN"/>
    <property type="match status" value="1"/>
</dbReference>
<dbReference type="GO" id="GO:0005886">
    <property type="term" value="C:plasma membrane"/>
    <property type="evidence" value="ECO:0007669"/>
    <property type="project" value="TreeGrafter"/>
</dbReference>
<keyword evidence="8" id="KW-1133">Transmembrane helix</keyword>
<feature type="repeat" description="TPR" evidence="7">
    <location>
        <begin position="233"/>
        <end position="266"/>
    </location>
</feature>
<dbReference type="PROSITE" id="PS50005">
    <property type="entry name" value="TPR"/>
    <property type="match status" value="1"/>
</dbReference>
<dbReference type="GO" id="GO:0004721">
    <property type="term" value="F:phosphoprotein phosphatase activity"/>
    <property type="evidence" value="ECO:0007669"/>
    <property type="project" value="TreeGrafter"/>
</dbReference>
<dbReference type="InterPro" id="IPR004358">
    <property type="entry name" value="Sig_transdc_His_kin-like_C"/>
</dbReference>
<keyword evidence="6" id="KW-0902">Two-component regulatory system</keyword>
<dbReference type="SUPFAM" id="SSF55874">
    <property type="entry name" value="ATPase domain of HSP90 chaperone/DNA topoisomerase II/histidine kinase"/>
    <property type="match status" value="1"/>
</dbReference>
<dbReference type="GO" id="GO:0016036">
    <property type="term" value="P:cellular response to phosphate starvation"/>
    <property type="evidence" value="ECO:0007669"/>
    <property type="project" value="TreeGrafter"/>
</dbReference>
<feature type="domain" description="Histidine kinase" evidence="10">
    <location>
        <begin position="512"/>
        <end position="728"/>
    </location>
</feature>